<reference evidence="7" key="1">
    <citation type="journal article" date="2023" name="PLoS Negl. Trop. Dis.">
        <title>A genome sequence for Biomphalaria pfeifferi, the major vector snail for the human-infecting parasite Schistosoma mansoni.</title>
        <authorList>
            <person name="Bu L."/>
            <person name="Lu L."/>
            <person name="Laidemitt M.R."/>
            <person name="Zhang S.M."/>
            <person name="Mutuku M."/>
            <person name="Mkoji G."/>
            <person name="Steinauer M."/>
            <person name="Loker E.S."/>
        </authorList>
    </citation>
    <scope>NUCLEOTIDE SEQUENCE</scope>
    <source>
        <strain evidence="7">KasaAsao</strain>
    </source>
</reference>
<name>A0AAD8B4N7_BIOPF</name>
<evidence type="ECO:0000256" key="1">
    <source>
        <dbReference type="ARBA" id="ARBA00004114"/>
    </source>
</evidence>
<dbReference type="AlphaFoldDB" id="A0AAD8B4N7"/>
<gene>
    <name evidence="7" type="ORF">Bpfe_023201</name>
</gene>
<comment type="caution">
    <text evidence="7">The sequence shown here is derived from an EMBL/GenBank/DDBJ whole genome shotgun (WGS) entry which is preliminary data.</text>
</comment>
<evidence type="ECO:0000313" key="8">
    <source>
        <dbReference type="Proteomes" id="UP001233172"/>
    </source>
</evidence>
<keyword evidence="8" id="KW-1185">Reference proteome</keyword>
<organism evidence="7 8">
    <name type="scientific">Biomphalaria pfeifferi</name>
    <name type="common">Bloodfluke planorb</name>
    <name type="synonym">Freshwater snail</name>
    <dbReference type="NCBI Taxonomy" id="112525"/>
    <lineage>
        <taxon>Eukaryota</taxon>
        <taxon>Metazoa</taxon>
        <taxon>Spiralia</taxon>
        <taxon>Lophotrochozoa</taxon>
        <taxon>Mollusca</taxon>
        <taxon>Gastropoda</taxon>
        <taxon>Heterobranchia</taxon>
        <taxon>Euthyneura</taxon>
        <taxon>Panpulmonata</taxon>
        <taxon>Hygrophila</taxon>
        <taxon>Lymnaeoidea</taxon>
        <taxon>Planorbidae</taxon>
        <taxon>Biomphalaria</taxon>
    </lineage>
</organism>
<evidence type="ECO:0000256" key="4">
    <source>
        <dbReference type="ARBA" id="ARBA00038123"/>
    </source>
</evidence>
<comment type="subcellular location">
    <subcellularLocation>
        <location evidence="1">Cytoplasm</location>
        <location evidence="1">Cytoskeleton</location>
        <location evidence="1">Microtubule organizing center</location>
        <location evidence="1">Centrosome</location>
        <location evidence="1">Centriole</location>
    </subcellularLocation>
</comment>
<feature type="compositionally biased region" description="Low complexity" evidence="6">
    <location>
        <begin position="1068"/>
        <end position="1081"/>
    </location>
</feature>
<reference evidence="7" key="2">
    <citation type="submission" date="2023-04" db="EMBL/GenBank/DDBJ databases">
        <authorList>
            <person name="Bu L."/>
            <person name="Lu L."/>
            <person name="Laidemitt M.R."/>
            <person name="Zhang S.M."/>
            <person name="Mutuku M."/>
            <person name="Mkoji G."/>
            <person name="Steinauer M."/>
            <person name="Loker E.S."/>
        </authorList>
    </citation>
    <scope>NUCLEOTIDE SEQUENCE</scope>
    <source>
        <strain evidence="7">KasaAsao</strain>
        <tissue evidence="7">Whole Snail</tissue>
    </source>
</reference>
<evidence type="ECO:0000256" key="5">
    <source>
        <dbReference type="SAM" id="Coils"/>
    </source>
</evidence>
<feature type="region of interest" description="Disordered" evidence="6">
    <location>
        <begin position="1000"/>
        <end position="1081"/>
    </location>
</feature>
<feature type="coiled-coil region" evidence="5">
    <location>
        <begin position="95"/>
        <end position="242"/>
    </location>
</feature>
<keyword evidence="5" id="KW-0175">Coiled coil</keyword>
<dbReference type="EMBL" id="JASAOG010000152">
    <property type="protein sequence ID" value="KAK0047349.1"/>
    <property type="molecule type" value="Genomic_DNA"/>
</dbReference>
<feature type="coiled-coil region" evidence="5">
    <location>
        <begin position="950"/>
        <end position="977"/>
    </location>
</feature>
<evidence type="ECO:0000313" key="7">
    <source>
        <dbReference type="EMBL" id="KAK0047349.1"/>
    </source>
</evidence>
<dbReference type="GO" id="GO:0005814">
    <property type="term" value="C:centriole"/>
    <property type="evidence" value="ECO:0007669"/>
    <property type="project" value="UniProtKB-SubCell"/>
</dbReference>
<evidence type="ECO:0000256" key="3">
    <source>
        <dbReference type="ARBA" id="ARBA00023212"/>
    </source>
</evidence>
<evidence type="ECO:0000256" key="6">
    <source>
        <dbReference type="SAM" id="MobiDB-lite"/>
    </source>
</evidence>
<keyword evidence="3" id="KW-0206">Cytoskeleton</keyword>
<dbReference type="InterPro" id="IPR051877">
    <property type="entry name" value="Centriole_BasalBody_StrucProt"/>
</dbReference>
<sequence length="1081" mass="125927">MPHTARALSPGDVSGVLIRSPREGVYKPCVDLFFRHSTLESLVCSADTLWRRRQISAQLSNRDAEIDRLTRMLDGGRPSDVVALEAKNRANERMISHLNIQIDYLQNKNRDYERKLREANLELETVLSDKERVAKKLQADKQIVVQAADREMSEAKDELEKSRFELEDMDLTVAQLKAEQNRLIKELGDQKARLSTREADNVRLEGLLDRVTEEKKRLGQRVNKLTANEKELVLEIERLKKKNGPVIKKTKIPSKLDMFIRSIEEDRDYYKTQSEFLEALLKGEAPINNQKVPLRARSASSSRAQSPARKDTAVKSNKKDVAQYEAIIRVMEEEKDYYKKEYEALKASRRSTPPVQIVPKKSVAEELELARLTRERDELKSLLDKFERHMSEIQANVKVLTCERDKLNTMYEESKEELMKLRREMISSPKQSKTSLAAQAILRRIENERDDAISDLRRMTTERDSLRERLKIATETSLSDRAKLEQQVEDLETTLHTVEQERNELTIRMNTLKDEIKIMEEQIKDQLMRLNEVVDEATKNKSNANQMRLLVEETEKTLEDASRRLTRREEELQSQGERVGSLEEKLLDLQRLTQVQKDEIDVLRSNLKSMDREKDSLQTAVDEKTEKIAHLNSQIHDRERYIGDLKLRIGEVEAQLEHANETLNLKDRELKSMRRQLDSLSEDLTETARTKDVTGRENRRLQDDLAVMTKENQKLNQELEDAIEEKEALKTQVQQYILEVRRFEDALSSKEQERSDLLDQYRKLSAEAEQYQTASHQLESEGSNLRLEIMTKDSELRRYRDKVDTLEREIQEHLQSHQAYEIQVSNLTRSVAHLEENLRVTEEDKQELLSDVSAARELCSRLETSKENLNRQLAAIEMDKEQLQNIIADLRQEAECLRSQIDDERNQVKSLESILQDNREKDFHSQLSSQEKNTEIQMLKDRLSLNESKLQSQSREIASLRTRNVELEGDIERMRRQLTSERFERDRVVQELRRNGIQPPVMISDYAGTRSLSPSRSRSPGRSFSPSSNTRPRSRSRSKSPTVRFRTSPNTSLLNTSRRSYLYDDDYSSTSTKTPYSQDLL</sequence>
<accession>A0AAD8B4N7</accession>
<comment type="similarity">
    <text evidence="4">Belongs to the CEP135/TSGA10 family.</text>
</comment>
<feature type="compositionally biased region" description="Polar residues" evidence="6">
    <location>
        <begin position="1045"/>
        <end position="1055"/>
    </location>
</feature>
<keyword evidence="2" id="KW-0963">Cytoplasm</keyword>
<dbReference type="SUPFAM" id="SSF57997">
    <property type="entry name" value="Tropomyosin"/>
    <property type="match status" value="1"/>
</dbReference>
<protein>
    <submittedName>
        <fullName evidence="7">Centrosomal protein of 135 kDa</fullName>
    </submittedName>
</protein>
<dbReference type="Gene3D" id="1.10.287.1490">
    <property type="match status" value="2"/>
</dbReference>
<dbReference type="PANTHER" id="PTHR20544">
    <property type="entry name" value="CENTROSOMAL PROTEIN CEP135"/>
    <property type="match status" value="1"/>
</dbReference>
<proteinExistence type="inferred from homology"/>
<feature type="compositionally biased region" description="Low complexity" evidence="6">
    <location>
        <begin position="1010"/>
        <end position="1031"/>
    </location>
</feature>
<dbReference type="Proteomes" id="UP001233172">
    <property type="component" value="Unassembled WGS sequence"/>
</dbReference>
<feature type="compositionally biased region" description="Low complexity" evidence="6">
    <location>
        <begin position="295"/>
        <end position="307"/>
    </location>
</feature>
<dbReference type="PANTHER" id="PTHR20544:SF0">
    <property type="entry name" value="NUCLEOPROTEIN TPR_MLP1 DOMAIN-CONTAINING PROTEIN"/>
    <property type="match status" value="1"/>
</dbReference>
<evidence type="ECO:0000256" key="2">
    <source>
        <dbReference type="ARBA" id="ARBA00022490"/>
    </source>
</evidence>
<feature type="region of interest" description="Disordered" evidence="6">
    <location>
        <begin position="291"/>
        <end position="316"/>
    </location>
</feature>